<comment type="subcellular location">
    <subcellularLocation>
        <location evidence="1">Cytoplasm</location>
    </subcellularLocation>
</comment>
<keyword evidence="6" id="KW-0598">Phosphotransferase system</keyword>
<evidence type="ECO:0000259" key="8">
    <source>
        <dbReference type="PROSITE" id="PS51101"/>
    </source>
</evidence>
<comment type="caution">
    <text evidence="9">The sequence shown here is derived from an EMBL/GenBank/DDBJ whole genome shotgun (WGS) entry which is preliminary data.</text>
</comment>
<dbReference type="EMBL" id="JACOOO010000006">
    <property type="protein sequence ID" value="MBC5628327.1"/>
    <property type="molecule type" value="Genomic_DNA"/>
</dbReference>
<dbReference type="SUPFAM" id="SSF52728">
    <property type="entry name" value="PTS IIb component"/>
    <property type="match status" value="1"/>
</dbReference>
<evidence type="ECO:0000256" key="2">
    <source>
        <dbReference type="ARBA" id="ARBA00022448"/>
    </source>
</evidence>
<proteinExistence type="predicted"/>
<evidence type="ECO:0000256" key="4">
    <source>
        <dbReference type="ARBA" id="ARBA00022597"/>
    </source>
</evidence>
<dbReference type="Proteomes" id="UP000596929">
    <property type="component" value="Unassembled WGS sequence"/>
</dbReference>
<evidence type="ECO:0000313" key="10">
    <source>
        <dbReference type="Proteomes" id="UP000596929"/>
    </source>
</evidence>
<dbReference type="InterPro" id="IPR036667">
    <property type="entry name" value="PTS_IIB_sorbose-sp_sf"/>
</dbReference>
<keyword evidence="5" id="KW-0808">Transferase</keyword>
<keyword evidence="3" id="KW-0963">Cytoplasm</keyword>
<dbReference type="Gene3D" id="3.40.35.10">
    <property type="entry name" value="Phosphotransferase system, sorbose subfamily IIB component"/>
    <property type="match status" value="1"/>
</dbReference>
<evidence type="ECO:0000256" key="6">
    <source>
        <dbReference type="ARBA" id="ARBA00022683"/>
    </source>
</evidence>
<protein>
    <submittedName>
        <fullName evidence="9">PTS sugar transporter subunit IIB</fullName>
    </submittedName>
</protein>
<dbReference type="CDD" id="cd00001">
    <property type="entry name" value="PTS_IIB_man"/>
    <property type="match status" value="1"/>
</dbReference>
<dbReference type="PROSITE" id="PS51101">
    <property type="entry name" value="PTS_EIIB_TYPE_4"/>
    <property type="match status" value="1"/>
</dbReference>
<evidence type="ECO:0000256" key="3">
    <source>
        <dbReference type="ARBA" id="ARBA00022490"/>
    </source>
</evidence>
<organism evidence="9 10">
    <name type="scientific">Clostridium hominis</name>
    <dbReference type="NCBI Taxonomy" id="2763036"/>
    <lineage>
        <taxon>Bacteria</taxon>
        <taxon>Bacillati</taxon>
        <taxon>Bacillota</taxon>
        <taxon>Clostridia</taxon>
        <taxon>Eubacteriales</taxon>
        <taxon>Clostridiaceae</taxon>
        <taxon>Clostridium</taxon>
    </lineage>
</organism>
<feature type="domain" description="PTS EIIB type-4" evidence="8">
    <location>
        <begin position="1"/>
        <end position="157"/>
    </location>
</feature>
<dbReference type="RefSeq" id="WP_032118202.1">
    <property type="nucleotide sequence ID" value="NZ_JACOOO010000006.1"/>
</dbReference>
<accession>A0ABR7DAG8</accession>
<keyword evidence="2" id="KW-0813">Transport</keyword>
<evidence type="ECO:0000256" key="7">
    <source>
        <dbReference type="ARBA" id="ARBA00022777"/>
    </source>
</evidence>
<keyword evidence="7" id="KW-0418">Kinase</keyword>
<evidence type="ECO:0000256" key="1">
    <source>
        <dbReference type="ARBA" id="ARBA00004496"/>
    </source>
</evidence>
<sequence length="157" mass="17085">MVILTRIDDRLLHGQVAFAWTKSLGVDAILVANDNAATDPITKMAIKMAAPNGVKLAIKTVKEGIELLNNPKSEKVKIFVVVKNTEDAALIAKEGKGINLVNVGGIKKQEGKRMLTKAVFVDDKDITNLRSIEELGIEVEVRQVPTDAKKSLSELLK</sequence>
<reference evidence="9 10" key="1">
    <citation type="submission" date="2020-08" db="EMBL/GenBank/DDBJ databases">
        <title>Genome public.</title>
        <authorList>
            <person name="Liu C."/>
            <person name="Sun Q."/>
        </authorList>
    </citation>
    <scope>NUCLEOTIDE SEQUENCE [LARGE SCALE GENOMIC DNA]</scope>
    <source>
        <strain evidence="9 10">NSJ-6</strain>
    </source>
</reference>
<dbReference type="InterPro" id="IPR004720">
    <property type="entry name" value="PTS_IIB_sorbose-sp"/>
</dbReference>
<evidence type="ECO:0000313" key="9">
    <source>
        <dbReference type="EMBL" id="MBC5628327.1"/>
    </source>
</evidence>
<evidence type="ECO:0000256" key="5">
    <source>
        <dbReference type="ARBA" id="ARBA00022679"/>
    </source>
</evidence>
<gene>
    <name evidence="9" type="ORF">H8S20_05400</name>
</gene>
<keyword evidence="4 9" id="KW-0762">Sugar transport</keyword>
<name>A0ABR7DAG8_9CLOT</name>
<keyword evidence="10" id="KW-1185">Reference proteome</keyword>
<dbReference type="Pfam" id="PF03830">
    <property type="entry name" value="PTSIIB_sorb"/>
    <property type="match status" value="1"/>
</dbReference>